<reference evidence="9" key="1">
    <citation type="journal article" date="2020" name="mSystems">
        <title>Genome- and Community-Level Interaction Insights into Carbon Utilization and Element Cycling Functions of Hydrothermarchaeota in Hydrothermal Sediment.</title>
        <authorList>
            <person name="Zhou Z."/>
            <person name="Liu Y."/>
            <person name="Xu W."/>
            <person name="Pan J."/>
            <person name="Luo Z.H."/>
            <person name="Li M."/>
        </authorList>
    </citation>
    <scope>NUCLEOTIDE SEQUENCE [LARGE SCALE GENOMIC DNA]</scope>
    <source>
        <strain evidence="9">HyVt-185</strain>
    </source>
</reference>
<dbReference type="PANTHER" id="PTHR14742">
    <property type="entry name" value="RIBONUCLEASE P SUBUNIT P21"/>
    <property type="match status" value="1"/>
</dbReference>
<dbReference type="InterPro" id="IPR007175">
    <property type="entry name" value="Rpr2/Snm1/Rpp21"/>
</dbReference>
<dbReference type="PANTHER" id="PTHR14742:SF0">
    <property type="entry name" value="RIBONUCLEASE P PROTEIN SUBUNIT P21"/>
    <property type="match status" value="1"/>
</dbReference>
<feature type="binding site" evidence="8">
    <location>
        <position position="66"/>
    </location>
    <ligand>
        <name>Zn(2+)</name>
        <dbReference type="ChEBI" id="CHEBI:29105"/>
    </ligand>
</feature>
<name>A0A7C0X1R4_9EURY</name>
<keyword evidence="5 8" id="KW-0255">Endonuclease</keyword>
<dbReference type="EMBL" id="DQZR01000119">
    <property type="protein sequence ID" value="HDM36174.1"/>
    <property type="molecule type" value="Genomic_DNA"/>
</dbReference>
<dbReference type="AlphaFoldDB" id="A0A7C0X1R4"/>
<dbReference type="GO" id="GO:0005737">
    <property type="term" value="C:cytoplasm"/>
    <property type="evidence" value="ECO:0007669"/>
    <property type="project" value="UniProtKB-SubCell"/>
</dbReference>
<feature type="binding site" evidence="8">
    <location>
        <position position="91"/>
    </location>
    <ligand>
        <name>Zn(2+)</name>
        <dbReference type="ChEBI" id="CHEBI:29105"/>
    </ligand>
</feature>
<keyword evidence="3 8" id="KW-0540">Nuclease</keyword>
<dbReference type="GO" id="GO:0004526">
    <property type="term" value="F:ribonuclease P activity"/>
    <property type="evidence" value="ECO:0007669"/>
    <property type="project" value="UniProtKB-UniRule"/>
</dbReference>
<dbReference type="GO" id="GO:0001682">
    <property type="term" value="P:tRNA 5'-leader removal"/>
    <property type="evidence" value="ECO:0007669"/>
    <property type="project" value="UniProtKB-UniRule"/>
</dbReference>
<keyword evidence="6 8" id="KW-0378">Hydrolase</keyword>
<accession>A0A7C0X1R4</accession>
<evidence type="ECO:0000256" key="3">
    <source>
        <dbReference type="ARBA" id="ARBA00022722"/>
    </source>
</evidence>
<keyword evidence="4 8" id="KW-0479">Metal-binding</keyword>
<comment type="catalytic activity">
    <reaction evidence="8">
        <text>Endonucleolytic cleavage of RNA, removing 5'-extranucleotides from tRNA precursor.</text>
        <dbReference type="EC" id="3.1.26.5"/>
    </reaction>
</comment>
<feature type="binding site" evidence="8">
    <location>
        <position position="94"/>
    </location>
    <ligand>
        <name>Zn(2+)</name>
        <dbReference type="ChEBI" id="CHEBI:29105"/>
    </ligand>
</feature>
<sequence length="110" mass="13203">MLGSRRKRRRKALIREIAKERIIRLFELAEDCPERSRRYLQLAKRIGMRYRVRIPPDLKRRMCKGCAVLLIPGRNARVRLHRRRGYITTTCLECGRVMRVPYKPLKKKEG</sequence>
<keyword evidence="2 8" id="KW-0819">tRNA processing</keyword>
<dbReference type="PIRSF" id="PIRSF004878">
    <property type="entry name" value="RNase_P_4"/>
    <property type="match status" value="1"/>
</dbReference>
<dbReference type="Proteomes" id="UP000885863">
    <property type="component" value="Unassembled WGS sequence"/>
</dbReference>
<keyword evidence="1 8" id="KW-0963">Cytoplasm</keyword>
<keyword evidence="7 8" id="KW-0862">Zinc</keyword>
<proteinExistence type="inferred from homology"/>
<comment type="similarity">
    <text evidence="8">Belongs to the eukaryotic/archaeal RNase P protein component 4 family.</text>
</comment>
<protein>
    <recommendedName>
        <fullName evidence="8">Ribonuclease P protein component 4</fullName>
        <shortName evidence="8">RNase P component 4</shortName>
        <ecNumber evidence="8">3.1.26.5</ecNumber>
    </recommendedName>
    <alternativeName>
        <fullName evidence="8">Rpp21</fullName>
    </alternativeName>
</protein>
<evidence type="ECO:0000313" key="9">
    <source>
        <dbReference type="EMBL" id="HDM36174.1"/>
    </source>
</evidence>
<dbReference type="InterPro" id="IPR016432">
    <property type="entry name" value="RNP4"/>
</dbReference>
<dbReference type="Pfam" id="PF04032">
    <property type="entry name" value="Rpr2"/>
    <property type="match status" value="1"/>
</dbReference>
<evidence type="ECO:0000256" key="4">
    <source>
        <dbReference type="ARBA" id="ARBA00022723"/>
    </source>
</evidence>
<evidence type="ECO:0000256" key="1">
    <source>
        <dbReference type="ARBA" id="ARBA00022490"/>
    </source>
</evidence>
<dbReference type="EC" id="3.1.26.5" evidence="8"/>
<dbReference type="HAMAP" id="MF_00757">
    <property type="entry name" value="RNase_P_4"/>
    <property type="match status" value="1"/>
</dbReference>
<dbReference type="GO" id="GO:0008270">
    <property type="term" value="F:zinc ion binding"/>
    <property type="evidence" value="ECO:0007669"/>
    <property type="project" value="UniProtKB-UniRule"/>
</dbReference>
<evidence type="ECO:0000256" key="5">
    <source>
        <dbReference type="ARBA" id="ARBA00022759"/>
    </source>
</evidence>
<comment type="subcellular location">
    <subcellularLocation>
        <location evidence="8">Cytoplasm</location>
    </subcellularLocation>
</comment>
<comment type="cofactor">
    <cofactor evidence="8">
        <name>Zn(2+)</name>
        <dbReference type="ChEBI" id="CHEBI:29105"/>
    </cofactor>
    <text evidence="8">Binds 1 zinc ion per subunit.</text>
</comment>
<feature type="binding site" evidence="8">
    <location>
        <position position="63"/>
    </location>
    <ligand>
        <name>Zn(2+)</name>
        <dbReference type="ChEBI" id="CHEBI:29105"/>
    </ligand>
</feature>
<comment type="function">
    <text evidence="8">Part of ribonuclease P, a protein complex that generates mature tRNA molecules by cleaving their 5'-ends.</text>
</comment>
<dbReference type="Gene3D" id="6.20.50.20">
    <property type="match status" value="1"/>
</dbReference>
<dbReference type="Gene3D" id="1.20.5.420">
    <property type="entry name" value="Immunoglobulin FC, subunit C"/>
    <property type="match status" value="1"/>
</dbReference>
<comment type="subunit">
    <text evidence="8">Consists of a catalytic RNA component and at least 4-5 protein subunits.</text>
</comment>
<evidence type="ECO:0000256" key="2">
    <source>
        <dbReference type="ARBA" id="ARBA00022694"/>
    </source>
</evidence>
<evidence type="ECO:0000256" key="6">
    <source>
        <dbReference type="ARBA" id="ARBA00022801"/>
    </source>
</evidence>
<gene>
    <name evidence="8" type="primary">rnp4</name>
    <name evidence="9" type="ORF">ENG09_02815</name>
</gene>
<evidence type="ECO:0000256" key="8">
    <source>
        <dbReference type="HAMAP-Rule" id="MF_00757"/>
    </source>
</evidence>
<comment type="caution">
    <text evidence="9">The sequence shown here is derived from an EMBL/GenBank/DDBJ whole genome shotgun (WGS) entry which is preliminary data.</text>
</comment>
<organism evidence="9">
    <name type="scientific">Candidatus Syntropharchaeum butanivorans</name>
    <dbReference type="NCBI Taxonomy" id="1839936"/>
    <lineage>
        <taxon>Archaea</taxon>
        <taxon>Methanobacteriati</taxon>
        <taxon>Methanobacteriota</taxon>
        <taxon>Stenosarchaea group</taxon>
        <taxon>Methanomicrobia</taxon>
        <taxon>Methanosarcinales</taxon>
        <taxon>ANME-2 cluster</taxon>
        <taxon>Candidatus Syntropharchaeum</taxon>
    </lineage>
</organism>
<dbReference type="GO" id="GO:0030677">
    <property type="term" value="C:ribonuclease P complex"/>
    <property type="evidence" value="ECO:0007669"/>
    <property type="project" value="UniProtKB-UniRule"/>
</dbReference>
<evidence type="ECO:0000256" key="7">
    <source>
        <dbReference type="ARBA" id="ARBA00022833"/>
    </source>
</evidence>